<feature type="transmembrane region" description="Helical" evidence="1">
    <location>
        <begin position="47"/>
        <end position="64"/>
    </location>
</feature>
<dbReference type="RefSeq" id="WP_193866737.1">
    <property type="nucleotide sequence ID" value="NZ_JADEYR010000018.1"/>
</dbReference>
<keyword evidence="3" id="KW-1185">Reference proteome</keyword>
<dbReference type="Proteomes" id="UP000644727">
    <property type="component" value="Unassembled WGS sequence"/>
</dbReference>
<organism evidence="2 3">
    <name type="scientific">Brachybacterium epidermidis</name>
    <dbReference type="NCBI Taxonomy" id="2781983"/>
    <lineage>
        <taxon>Bacteria</taxon>
        <taxon>Bacillati</taxon>
        <taxon>Actinomycetota</taxon>
        <taxon>Actinomycetes</taxon>
        <taxon>Micrococcales</taxon>
        <taxon>Dermabacteraceae</taxon>
        <taxon>Brachybacterium</taxon>
    </lineage>
</organism>
<sequence length="131" mass="14074">MTTARTHRTLSRVIGAAFLGAAAIQATNKETFSNLVPDQLADHKETIQGGMTVGLAGIGLSFFVPRLRQVSRWAPTAVLVSTLPTAIQQVREPEQLEGVGLPPQLAPVRVIAQLLMIAGIWRATRKPTPTN</sequence>
<keyword evidence="1" id="KW-0472">Membrane</keyword>
<evidence type="ECO:0000256" key="1">
    <source>
        <dbReference type="SAM" id="Phobius"/>
    </source>
</evidence>
<proteinExistence type="predicted"/>
<dbReference type="EMBL" id="JADEYR010000018">
    <property type="protein sequence ID" value="MBE9404996.1"/>
    <property type="molecule type" value="Genomic_DNA"/>
</dbReference>
<accession>A0ABR9W3I6</accession>
<evidence type="ECO:0000313" key="2">
    <source>
        <dbReference type="EMBL" id="MBE9404996.1"/>
    </source>
</evidence>
<gene>
    <name evidence="2" type="ORF">IOE58_12665</name>
</gene>
<reference evidence="2 3" key="1">
    <citation type="submission" date="2020-10" db="EMBL/GenBank/DDBJ databases">
        <title>Draft genome and description of Brachybacterium epidermidis sp nov.</title>
        <authorList>
            <person name="Boxberger M."/>
            <person name="La Scola B."/>
        </authorList>
    </citation>
    <scope>NUCLEOTIDE SEQUENCE [LARGE SCALE GENOMIC DNA]</scope>
    <source>
        <strain evidence="2 3">Marseille-Q2903</strain>
    </source>
</reference>
<evidence type="ECO:0000313" key="3">
    <source>
        <dbReference type="Proteomes" id="UP000644727"/>
    </source>
</evidence>
<keyword evidence="1" id="KW-1133">Transmembrane helix</keyword>
<protein>
    <submittedName>
        <fullName evidence="2">Uncharacterized protein</fullName>
    </submittedName>
</protein>
<keyword evidence="1" id="KW-0812">Transmembrane</keyword>
<name>A0ABR9W3I6_9MICO</name>
<comment type="caution">
    <text evidence="2">The sequence shown here is derived from an EMBL/GenBank/DDBJ whole genome shotgun (WGS) entry which is preliminary data.</text>
</comment>